<keyword evidence="3" id="KW-0378">Hydrolase</keyword>
<organism evidence="8">
    <name type="scientific">Tanacetum cinerariifolium</name>
    <name type="common">Dalmatian daisy</name>
    <name type="synonym">Chrysanthemum cinerariifolium</name>
    <dbReference type="NCBI Taxonomy" id="118510"/>
    <lineage>
        <taxon>Eukaryota</taxon>
        <taxon>Viridiplantae</taxon>
        <taxon>Streptophyta</taxon>
        <taxon>Embryophyta</taxon>
        <taxon>Tracheophyta</taxon>
        <taxon>Spermatophyta</taxon>
        <taxon>Magnoliopsida</taxon>
        <taxon>eudicotyledons</taxon>
        <taxon>Gunneridae</taxon>
        <taxon>Pentapetalae</taxon>
        <taxon>asterids</taxon>
        <taxon>campanulids</taxon>
        <taxon>Asterales</taxon>
        <taxon>Asteraceae</taxon>
        <taxon>Asteroideae</taxon>
        <taxon>Anthemideae</taxon>
        <taxon>Anthemidinae</taxon>
        <taxon>Tanacetum</taxon>
    </lineage>
</organism>
<dbReference type="Gene3D" id="3.40.80.10">
    <property type="entry name" value="Peptidoglycan recognition protein-like"/>
    <property type="match status" value="1"/>
</dbReference>
<dbReference type="GO" id="GO:0030435">
    <property type="term" value="P:sporulation resulting in formation of a cellular spore"/>
    <property type="evidence" value="ECO:0007669"/>
    <property type="project" value="UniProtKB-KW"/>
</dbReference>
<evidence type="ECO:0000256" key="6">
    <source>
        <dbReference type="ARBA" id="ARBA00023316"/>
    </source>
</evidence>
<dbReference type="PANTHER" id="PTHR30417:SF11">
    <property type="entry name" value="N-ACETYLMURAMOYL-L-ALANINE AMIDASE XLYA"/>
    <property type="match status" value="1"/>
</dbReference>
<dbReference type="SUPFAM" id="SSF55846">
    <property type="entry name" value="N-acetylmuramoyl-L-alanine amidase-like"/>
    <property type="match status" value="1"/>
</dbReference>
<keyword evidence="4" id="KW-0749">Sporulation</keyword>
<keyword evidence="5" id="KW-0178">Competence</keyword>
<gene>
    <name evidence="8" type="ORF">Tci_892045</name>
</gene>
<dbReference type="GO" id="GO:0030420">
    <property type="term" value="P:establishment of competence for transformation"/>
    <property type="evidence" value="ECO:0007669"/>
    <property type="project" value="UniProtKB-KW"/>
</dbReference>
<evidence type="ECO:0000259" key="7">
    <source>
        <dbReference type="SMART" id="SM00644"/>
    </source>
</evidence>
<dbReference type="PANTHER" id="PTHR30417">
    <property type="entry name" value="N-ACETYLMURAMOYL-L-ALANINE AMIDASE AMID"/>
    <property type="match status" value="1"/>
</dbReference>
<evidence type="ECO:0000256" key="3">
    <source>
        <dbReference type="ARBA" id="ARBA00022801"/>
    </source>
</evidence>
<evidence type="ECO:0000313" key="8">
    <source>
        <dbReference type="EMBL" id="GFD20076.1"/>
    </source>
</evidence>
<name>A0A699UFH6_TANCI</name>
<dbReference type="InterPro" id="IPR051206">
    <property type="entry name" value="NAMLAA_amidase_2"/>
</dbReference>
<keyword evidence="6" id="KW-0961">Cell wall biogenesis/degradation</keyword>
<sequence length="166" mass="17940">MSIPTLPERLNLTADFIPKGASNRPGQPLTPTFITVHNTANADHGANALMHAQYLKGAEARQRQVSWHFTVDDHQCVQSLPLDERGWHAGTGLGNASSLGIEICENAGIDQAAANSRAALLVAALLRHLGLAITQVVPHKHWSGKQCPHLLLDANGTIKRFLQLVQ</sequence>
<dbReference type="GO" id="GO:0009253">
    <property type="term" value="P:peptidoglycan catabolic process"/>
    <property type="evidence" value="ECO:0007669"/>
    <property type="project" value="InterPro"/>
</dbReference>
<dbReference type="CDD" id="cd06583">
    <property type="entry name" value="PGRP"/>
    <property type="match status" value="1"/>
</dbReference>
<comment type="catalytic activity">
    <reaction evidence="1">
        <text>Hydrolyzes the link between N-acetylmuramoyl residues and L-amino acid residues in certain cell-wall glycopeptides.</text>
        <dbReference type="EC" id="3.5.1.28"/>
    </reaction>
</comment>
<dbReference type="InterPro" id="IPR036505">
    <property type="entry name" value="Amidase/PGRP_sf"/>
</dbReference>
<dbReference type="Pfam" id="PF01510">
    <property type="entry name" value="Amidase_2"/>
    <property type="match status" value="1"/>
</dbReference>
<evidence type="ECO:0000256" key="2">
    <source>
        <dbReference type="ARBA" id="ARBA00011901"/>
    </source>
</evidence>
<dbReference type="GO" id="GO:0008745">
    <property type="term" value="F:N-acetylmuramoyl-L-alanine amidase activity"/>
    <property type="evidence" value="ECO:0007669"/>
    <property type="project" value="UniProtKB-EC"/>
</dbReference>
<reference evidence="8" key="1">
    <citation type="journal article" date="2019" name="Sci. Rep.">
        <title>Draft genome of Tanacetum cinerariifolium, the natural source of mosquito coil.</title>
        <authorList>
            <person name="Yamashiro T."/>
            <person name="Shiraishi A."/>
            <person name="Satake H."/>
            <person name="Nakayama K."/>
        </authorList>
    </citation>
    <scope>NUCLEOTIDE SEQUENCE</scope>
</reference>
<dbReference type="EC" id="3.5.1.28" evidence="2"/>
<evidence type="ECO:0000256" key="5">
    <source>
        <dbReference type="ARBA" id="ARBA00023287"/>
    </source>
</evidence>
<dbReference type="AlphaFoldDB" id="A0A699UFH6"/>
<evidence type="ECO:0000256" key="1">
    <source>
        <dbReference type="ARBA" id="ARBA00001561"/>
    </source>
</evidence>
<feature type="non-terminal residue" evidence="8">
    <location>
        <position position="166"/>
    </location>
</feature>
<dbReference type="SMART" id="SM00644">
    <property type="entry name" value="Ami_2"/>
    <property type="match status" value="1"/>
</dbReference>
<dbReference type="GO" id="GO:0009254">
    <property type="term" value="P:peptidoglycan turnover"/>
    <property type="evidence" value="ECO:0007669"/>
    <property type="project" value="TreeGrafter"/>
</dbReference>
<comment type="caution">
    <text evidence="8">The sequence shown here is derived from an EMBL/GenBank/DDBJ whole genome shotgun (WGS) entry which is preliminary data.</text>
</comment>
<dbReference type="EMBL" id="BKCJ011319408">
    <property type="protein sequence ID" value="GFD20076.1"/>
    <property type="molecule type" value="Genomic_DNA"/>
</dbReference>
<evidence type="ECO:0000256" key="4">
    <source>
        <dbReference type="ARBA" id="ARBA00022969"/>
    </source>
</evidence>
<feature type="domain" description="N-acetylmuramoyl-L-alanine amidase" evidence="7">
    <location>
        <begin position="21"/>
        <end position="158"/>
    </location>
</feature>
<accession>A0A699UFH6</accession>
<proteinExistence type="predicted"/>
<dbReference type="GO" id="GO:0071555">
    <property type="term" value="P:cell wall organization"/>
    <property type="evidence" value="ECO:0007669"/>
    <property type="project" value="UniProtKB-KW"/>
</dbReference>
<protein>
    <recommendedName>
        <fullName evidence="2">N-acetylmuramoyl-L-alanine amidase</fullName>
        <ecNumber evidence="2">3.5.1.28</ecNumber>
    </recommendedName>
</protein>
<dbReference type="InterPro" id="IPR002502">
    <property type="entry name" value="Amidase_domain"/>
</dbReference>